<dbReference type="HOGENOM" id="CLU_057752_4_0_1"/>
<dbReference type="OMA" id="AISEAFC"/>
<dbReference type="CDD" id="cd18186">
    <property type="entry name" value="BTB_POZ_ZBTB_KLHL-like"/>
    <property type="match status" value="1"/>
</dbReference>
<feature type="domain" description="BTB" evidence="1">
    <location>
        <begin position="35"/>
        <end position="102"/>
    </location>
</feature>
<dbReference type="Gene3D" id="3.30.710.10">
    <property type="entry name" value="Potassium Channel Kv1.1, Chain A"/>
    <property type="match status" value="1"/>
</dbReference>
<dbReference type="SUPFAM" id="SSF54695">
    <property type="entry name" value="POZ domain"/>
    <property type="match status" value="1"/>
</dbReference>
<dbReference type="RefSeq" id="XP_016757032.1">
    <property type="nucleotide sequence ID" value="XM_016907817.1"/>
</dbReference>
<organism evidence="2 3">
    <name type="scientific">Sphaerulina musiva (strain SO2202)</name>
    <name type="common">Poplar stem canker fungus</name>
    <name type="synonym">Septoria musiva</name>
    <dbReference type="NCBI Taxonomy" id="692275"/>
    <lineage>
        <taxon>Eukaryota</taxon>
        <taxon>Fungi</taxon>
        <taxon>Dikarya</taxon>
        <taxon>Ascomycota</taxon>
        <taxon>Pezizomycotina</taxon>
        <taxon>Dothideomycetes</taxon>
        <taxon>Dothideomycetidae</taxon>
        <taxon>Mycosphaerellales</taxon>
        <taxon>Mycosphaerellaceae</taxon>
        <taxon>Sphaerulina</taxon>
    </lineage>
</organism>
<accession>M3CZ35</accession>
<name>M3CZ35_SPHMS</name>
<gene>
    <name evidence="2" type="ORF">SEPMUDRAFT_159005</name>
</gene>
<evidence type="ECO:0000313" key="3">
    <source>
        <dbReference type="Proteomes" id="UP000016931"/>
    </source>
</evidence>
<dbReference type="PANTHER" id="PTHR47843:SF5">
    <property type="entry name" value="BTB_POZ DOMAIN PROTEIN"/>
    <property type="match status" value="1"/>
</dbReference>
<dbReference type="PANTHER" id="PTHR47843">
    <property type="entry name" value="BTB DOMAIN-CONTAINING PROTEIN-RELATED"/>
    <property type="match status" value="1"/>
</dbReference>
<sequence length="245" mass="28391">MSTYTDEISQYSLDTKGIVGFIDSLKESFKQGEDCDLTITCGARRWQVHKLILCLHSQVFKKMLRGPFKEGSQAEVALDNDDPDVLDTIFRYMYTFEYSSTPSTLSRMSELVMSMRVAKAADYYSMPRLEMAATQAFRRSCYKRHYFTRPVIDCDQDVADAISEAFCEDGYDQFRRPLLAVAAENLEVLKAQPEKYKYFWKLVDSCTPFAVALLRYRPEKVSRADQTHTEPRSDKNMKFSADLYY</sequence>
<dbReference type="GeneID" id="27904954"/>
<dbReference type="PROSITE" id="PS50097">
    <property type="entry name" value="BTB"/>
    <property type="match status" value="1"/>
</dbReference>
<keyword evidence="3" id="KW-1185">Reference proteome</keyword>
<dbReference type="STRING" id="692275.M3CZ35"/>
<dbReference type="InterPro" id="IPR000210">
    <property type="entry name" value="BTB/POZ_dom"/>
</dbReference>
<dbReference type="OrthoDB" id="3650075at2759"/>
<dbReference type="Proteomes" id="UP000016931">
    <property type="component" value="Unassembled WGS sequence"/>
</dbReference>
<evidence type="ECO:0000259" key="1">
    <source>
        <dbReference type="PROSITE" id="PS50097"/>
    </source>
</evidence>
<dbReference type="eggNOG" id="ENOG502RPG9">
    <property type="taxonomic scope" value="Eukaryota"/>
</dbReference>
<dbReference type="EMBL" id="KB456270">
    <property type="protein sequence ID" value="EMF08911.1"/>
    <property type="molecule type" value="Genomic_DNA"/>
</dbReference>
<reference evidence="2 3" key="1">
    <citation type="journal article" date="2012" name="PLoS Pathog.">
        <title>Diverse lifestyles and strategies of plant pathogenesis encoded in the genomes of eighteen Dothideomycetes fungi.</title>
        <authorList>
            <person name="Ohm R.A."/>
            <person name="Feau N."/>
            <person name="Henrissat B."/>
            <person name="Schoch C.L."/>
            <person name="Horwitz B.A."/>
            <person name="Barry K.W."/>
            <person name="Condon B.J."/>
            <person name="Copeland A.C."/>
            <person name="Dhillon B."/>
            <person name="Glaser F."/>
            <person name="Hesse C.N."/>
            <person name="Kosti I."/>
            <person name="LaButti K."/>
            <person name="Lindquist E.A."/>
            <person name="Lucas S."/>
            <person name="Salamov A.A."/>
            <person name="Bradshaw R.E."/>
            <person name="Ciuffetti L."/>
            <person name="Hamelin R.C."/>
            <person name="Kema G.H.J."/>
            <person name="Lawrence C."/>
            <person name="Scott J.A."/>
            <person name="Spatafora J.W."/>
            <person name="Turgeon B.G."/>
            <person name="de Wit P.J.G.M."/>
            <person name="Zhong S."/>
            <person name="Goodwin S.B."/>
            <person name="Grigoriev I.V."/>
        </authorList>
    </citation>
    <scope>NUCLEOTIDE SEQUENCE [LARGE SCALE GENOMIC DNA]</scope>
    <source>
        <strain evidence="2 3">SO2202</strain>
    </source>
</reference>
<dbReference type="Pfam" id="PF00651">
    <property type="entry name" value="BTB"/>
    <property type="match status" value="1"/>
</dbReference>
<dbReference type="AlphaFoldDB" id="M3CZ35"/>
<dbReference type="SMART" id="SM00225">
    <property type="entry name" value="BTB"/>
    <property type="match status" value="1"/>
</dbReference>
<protein>
    <submittedName>
        <fullName evidence="2">POZ domain-containing protein</fullName>
    </submittedName>
</protein>
<proteinExistence type="predicted"/>
<evidence type="ECO:0000313" key="2">
    <source>
        <dbReference type="EMBL" id="EMF08911.1"/>
    </source>
</evidence>
<dbReference type="InterPro" id="IPR011333">
    <property type="entry name" value="SKP1/BTB/POZ_sf"/>
</dbReference>